<comment type="catalytic activity">
    <reaction evidence="6 7">
        <text>(S)-lactate + NAD(+) = pyruvate + NADH + H(+)</text>
        <dbReference type="Rhea" id="RHEA:23444"/>
        <dbReference type="ChEBI" id="CHEBI:15361"/>
        <dbReference type="ChEBI" id="CHEBI:15378"/>
        <dbReference type="ChEBI" id="CHEBI:16651"/>
        <dbReference type="ChEBI" id="CHEBI:57540"/>
        <dbReference type="ChEBI" id="CHEBI:57945"/>
        <dbReference type="EC" id="1.1.1.27"/>
    </reaction>
</comment>
<feature type="active site" description="Proton acceptor" evidence="7">
    <location>
        <position position="178"/>
    </location>
</feature>
<dbReference type="PANTHER" id="PTHR43128">
    <property type="entry name" value="L-2-HYDROXYCARBOXYLATE DEHYDROGENASE (NAD(P)(+))"/>
    <property type="match status" value="1"/>
</dbReference>
<dbReference type="InterPro" id="IPR001236">
    <property type="entry name" value="Lactate/malate_DH_N"/>
</dbReference>
<feature type="binding site" evidence="7">
    <location>
        <position position="38"/>
    </location>
    <ligand>
        <name>NAD(+)</name>
        <dbReference type="ChEBI" id="CHEBI:57540"/>
    </ligand>
</feature>
<dbReference type="InterPro" id="IPR018177">
    <property type="entry name" value="L-lactate_DH_AS"/>
</dbReference>
<name>A0ABY5VI64_9FIRM</name>
<feature type="binding site" evidence="7">
    <location>
        <position position="43"/>
    </location>
    <ligand>
        <name>NAD(+)</name>
        <dbReference type="ChEBI" id="CHEBI:57540"/>
    </ligand>
</feature>
<feature type="domain" description="Lactate/malate dehydrogenase C-terminal" evidence="9">
    <location>
        <begin position="148"/>
        <end position="307"/>
    </location>
</feature>
<dbReference type="PANTHER" id="PTHR43128:SF16">
    <property type="entry name" value="L-LACTATE DEHYDROGENASE"/>
    <property type="match status" value="1"/>
</dbReference>
<evidence type="ECO:0000313" key="11">
    <source>
        <dbReference type="Proteomes" id="UP001060164"/>
    </source>
</evidence>
<evidence type="ECO:0000313" key="10">
    <source>
        <dbReference type="EMBL" id="UWP60012.1"/>
    </source>
</evidence>
<comment type="function">
    <text evidence="7">Catalyzes the conversion of lactate to pyruvate.</text>
</comment>
<feature type="domain" description="Lactate/malate dehydrogenase N-terminal" evidence="8">
    <location>
        <begin position="8"/>
        <end position="145"/>
    </location>
</feature>
<feature type="binding site" evidence="7">
    <location>
        <position position="68"/>
    </location>
    <ligand>
        <name>NAD(+)</name>
        <dbReference type="ChEBI" id="CHEBI:57540"/>
    </ligand>
</feature>
<comment type="subunit">
    <text evidence="7">Homotetramer.</text>
</comment>
<keyword evidence="11" id="KW-1185">Reference proteome</keyword>
<evidence type="ECO:0000256" key="2">
    <source>
        <dbReference type="ARBA" id="ARBA00006054"/>
    </source>
</evidence>
<dbReference type="HAMAP" id="MF_00488">
    <property type="entry name" value="Lactate_dehydrog"/>
    <property type="match status" value="1"/>
</dbReference>
<comment type="subcellular location">
    <subcellularLocation>
        <location evidence="7">Cytoplasm</location>
    </subcellularLocation>
</comment>
<dbReference type="SUPFAM" id="SSF51735">
    <property type="entry name" value="NAD(P)-binding Rossmann-fold domains"/>
    <property type="match status" value="1"/>
</dbReference>
<sequence>MAKKRKDKIVVIGAGNVGETIAYTLMIRELANEIVLIDLNEKRAQGSALDIAHGTAFYDQITVRSGGYEECADANLIIIAAGVGRKPGQTRLELAKTNISIATSIARSIMEYADNPLLLVVSNPVDILTMAIQKETGLPPSRVIGTGTSLDTARLRYLIARECGVSISDVCAYVLGEHGDSQVSLWSRVRIGGISLTGFTSQLGIKLDYKAISMEAKDSGAEIIAEKGATYNGVAMATSRIVEAIVKNEHAVLAVSHVLGEEFGDWEGVAISVPCIVNEDGIKQVVNINMEDYEKAALNRSAETMQEFWNNVM</sequence>
<dbReference type="EMBL" id="CP102290">
    <property type="protein sequence ID" value="UWP60012.1"/>
    <property type="molecule type" value="Genomic_DNA"/>
</dbReference>
<comment type="caution">
    <text evidence="7">Lacks conserved residue(s) required for the propagation of feature annotation.</text>
</comment>
<dbReference type="SUPFAM" id="SSF56327">
    <property type="entry name" value="LDH C-terminal domain-like"/>
    <property type="match status" value="1"/>
</dbReference>
<accession>A0ABY5VI64</accession>
<keyword evidence="5 7" id="KW-0520">NAD</keyword>
<dbReference type="RefSeq" id="WP_028529216.1">
    <property type="nucleotide sequence ID" value="NZ_CABLBR010000020.1"/>
</dbReference>
<dbReference type="NCBIfam" id="TIGR01771">
    <property type="entry name" value="L-LDH-NAD"/>
    <property type="match status" value="1"/>
</dbReference>
<comment type="similarity">
    <text evidence="2 7">Belongs to the LDH/MDH superfamily. LDH family.</text>
</comment>
<feature type="binding site" evidence="7">
    <location>
        <begin position="123"/>
        <end position="126"/>
    </location>
    <ligand>
        <name>substrate</name>
    </ligand>
</feature>
<feature type="binding site" evidence="7">
    <location>
        <position position="146"/>
    </location>
    <ligand>
        <name>NAD(+)</name>
        <dbReference type="ChEBI" id="CHEBI:57540"/>
    </ligand>
</feature>
<dbReference type="Gene3D" id="3.90.110.10">
    <property type="entry name" value="Lactate dehydrogenase/glycoside hydrolase, family 4, C-terminal"/>
    <property type="match status" value="1"/>
</dbReference>
<evidence type="ECO:0000256" key="5">
    <source>
        <dbReference type="ARBA" id="ARBA00023027"/>
    </source>
</evidence>
<feature type="binding site" evidence="7">
    <location>
        <begin position="151"/>
        <end position="154"/>
    </location>
    <ligand>
        <name>substrate</name>
    </ligand>
</feature>
<evidence type="ECO:0000259" key="9">
    <source>
        <dbReference type="Pfam" id="PF02866"/>
    </source>
</evidence>
<feature type="binding site" evidence="7">
    <location>
        <position position="91"/>
    </location>
    <ligand>
        <name>substrate</name>
    </ligand>
</feature>
<dbReference type="EC" id="1.1.1.27" evidence="3 7"/>
<dbReference type="InterPro" id="IPR001557">
    <property type="entry name" value="L-lactate/malate_DH"/>
</dbReference>
<dbReference type="InterPro" id="IPR022383">
    <property type="entry name" value="Lactate/malate_DH_C"/>
</dbReference>
<evidence type="ECO:0000256" key="7">
    <source>
        <dbReference type="HAMAP-Rule" id="MF_00488"/>
    </source>
</evidence>
<keyword evidence="7" id="KW-0963">Cytoplasm</keyword>
<dbReference type="Proteomes" id="UP001060164">
    <property type="component" value="Chromosome"/>
</dbReference>
<feature type="binding site" evidence="7">
    <location>
        <position position="17"/>
    </location>
    <ligand>
        <name>NAD(+)</name>
        <dbReference type="ChEBI" id="CHEBI:57540"/>
    </ligand>
</feature>
<feature type="binding site" evidence="7">
    <location>
        <begin position="82"/>
        <end position="83"/>
    </location>
    <ligand>
        <name>NAD(+)</name>
        <dbReference type="ChEBI" id="CHEBI:57540"/>
    </ligand>
</feature>
<gene>
    <name evidence="7" type="primary">ldh</name>
    <name evidence="10" type="ORF">NQ502_02830</name>
</gene>
<organism evidence="10 11">
    <name type="scientific">Ruminococcus gauvreauii</name>
    <dbReference type="NCBI Taxonomy" id="438033"/>
    <lineage>
        <taxon>Bacteria</taxon>
        <taxon>Bacillati</taxon>
        <taxon>Bacillota</taxon>
        <taxon>Clostridia</taxon>
        <taxon>Eubacteriales</taxon>
        <taxon>Oscillospiraceae</taxon>
        <taxon>Ruminococcus</taxon>
    </lineage>
</organism>
<feature type="binding site" evidence="7">
    <location>
        <position position="104"/>
    </location>
    <ligand>
        <name>NAD(+)</name>
        <dbReference type="ChEBI" id="CHEBI:57540"/>
    </ligand>
</feature>
<dbReference type="InterPro" id="IPR011304">
    <property type="entry name" value="L-lactate_DH"/>
</dbReference>
<proteinExistence type="inferred from homology"/>
<keyword evidence="4 7" id="KW-0560">Oxidoreductase</keyword>
<evidence type="ECO:0000259" key="8">
    <source>
        <dbReference type="Pfam" id="PF00056"/>
    </source>
</evidence>
<dbReference type="InterPro" id="IPR015955">
    <property type="entry name" value="Lactate_DH/Glyco_Ohase_4_C"/>
</dbReference>
<protein>
    <recommendedName>
        <fullName evidence="3 7">L-lactate dehydrogenase</fullName>
        <shortName evidence="7">L-LDH</shortName>
        <ecNumber evidence="3 7">1.1.1.27</ecNumber>
    </recommendedName>
</protein>
<dbReference type="Pfam" id="PF02866">
    <property type="entry name" value="Ldh_1_C"/>
    <property type="match status" value="1"/>
</dbReference>
<evidence type="ECO:0000256" key="1">
    <source>
        <dbReference type="ARBA" id="ARBA00004843"/>
    </source>
</evidence>
<dbReference type="InterPro" id="IPR036291">
    <property type="entry name" value="NAD(P)-bd_dom_sf"/>
</dbReference>
<feature type="binding site" evidence="7">
    <location>
        <position position="230"/>
    </location>
    <ligand>
        <name>substrate</name>
    </ligand>
</feature>
<dbReference type="Pfam" id="PF00056">
    <property type="entry name" value="Ldh_1_N"/>
    <property type="match status" value="1"/>
</dbReference>
<dbReference type="PROSITE" id="PS00064">
    <property type="entry name" value="L_LDH"/>
    <property type="match status" value="1"/>
</dbReference>
<dbReference type="PIRSF" id="PIRSF000102">
    <property type="entry name" value="Lac_mal_DH"/>
    <property type="match status" value="1"/>
</dbReference>
<dbReference type="Gene3D" id="3.40.50.720">
    <property type="entry name" value="NAD(P)-binding Rossmann-like Domain"/>
    <property type="match status" value="1"/>
</dbReference>
<reference evidence="10" key="1">
    <citation type="journal article" date="2022" name="Cell">
        <title>Design, construction, and in vivo augmentation of a complex gut microbiome.</title>
        <authorList>
            <person name="Cheng A.G."/>
            <person name="Ho P.Y."/>
            <person name="Aranda-Diaz A."/>
            <person name="Jain S."/>
            <person name="Yu F.B."/>
            <person name="Meng X."/>
            <person name="Wang M."/>
            <person name="Iakiviak M."/>
            <person name="Nagashima K."/>
            <person name="Zhao A."/>
            <person name="Murugkar P."/>
            <person name="Patil A."/>
            <person name="Atabakhsh K."/>
            <person name="Weakley A."/>
            <person name="Yan J."/>
            <person name="Brumbaugh A.R."/>
            <person name="Higginbottom S."/>
            <person name="Dimas A."/>
            <person name="Shiver A.L."/>
            <person name="Deutschbauer A."/>
            <person name="Neff N."/>
            <person name="Sonnenburg J.L."/>
            <person name="Huang K.C."/>
            <person name="Fischbach M.A."/>
        </authorList>
    </citation>
    <scope>NUCLEOTIDE SEQUENCE</scope>
    <source>
        <strain evidence="10">DSM 19829</strain>
    </source>
</reference>
<dbReference type="GO" id="GO:0004459">
    <property type="term" value="F:L-lactate dehydrogenase (NAD+) activity"/>
    <property type="evidence" value="ECO:0007669"/>
    <property type="project" value="UniProtKB-EC"/>
</dbReference>
<evidence type="ECO:0000256" key="4">
    <source>
        <dbReference type="ARBA" id="ARBA00023002"/>
    </source>
</evidence>
<evidence type="ECO:0000256" key="6">
    <source>
        <dbReference type="ARBA" id="ARBA00049258"/>
    </source>
</evidence>
<feature type="binding site" evidence="7">
    <location>
        <begin position="121"/>
        <end position="123"/>
    </location>
    <ligand>
        <name>NAD(+)</name>
        <dbReference type="ChEBI" id="CHEBI:57540"/>
    </ligand>
</feature>
<dbReference type="NCBIfam" id="NF004863">
    <property type="entry name" value="PRK06223.1"/>
    <property type="match status" value="1"/>
</dbReference>
<dbReference type="PRINTS" id="PR00086">
    <property type="entry name" value="LLDHDRGNASE"/>
</dbReference>
<comment type="pathway">
    <text evidence="1 7">Fermentation; pyruvate fermentation to lactate; (S)-lactate from pyruvate: step 1/1.</text>
</comment>
<evidence type="ECO:0000256" key="3">
    <source>
        <dbReference type="ARBA" id="ARBA00012967"/>
    </source>
</evidence>